<reference evidence="3" key="1">
    <citation type="submission" date="2019-09" db="EMBL/GenBank/DDBJ databases">
        <title>Antimicrobial potential of Antarctic Bacteria.</title>
        <authorList>
            <person name="Benaud N."/>
            <person name="Edwards R.J."/>
            <person name="Ferrari B.C."/>
        </authorList>
    </citation>
    <scope>NUCLEOTIDE SEQUENCE [LARGE SCALE GENOMIC DNA]</scope>
    <source>
        <strain evidence="3">INR9</strain>
    </source>
</reference>
<dbReference type="Proteomes" id="UP000515511">
    <property type="component" value="Chromosome"/>
</dbReference>
<dbReference type="Gene3D" id="1.10.1740.10">
    <property type="match status" value="1"/>
</dbReference>
<dbReference type="GO" id="GO:0016798">
    <property type="term" value="F:hydrolase activity, acting on glycosyl bonds"/>
    <property type="evidence" value="ECO:0007669"/>
    <property type="project" value="UniProtKB-KW"/>
</dbReference>
<dbReference type="InterPro" id="IPR017853">
    <property type="entry name" value="GH"/>
</dbReference>
<feature type="domain" description="Glycosyl hydrolase family 13 catalytic" evidence="1">
    <location>
        <begin position="91"/>
        <end position="516"/>
    </location>
</feature>
<dbReference type="KEGG" id="lse:F1C12_12180"/>
<dbReference type="RefSeq" id="WP_185275277.1">
    <property type="nucleotide sequence ID" value="NZ_CP043641.1"/>
</dbReference>
<evidence type="ECO:0000313" key="3">
    <source>
        <dbReference type="Proteomes" id="UP000515511"/>
    </source>
</evidence>
<dbReference type="SUPFAM" id="SSF51445">
    <property type="entry name" value="(Trans)glycosidases"/>
    <property type="match status" value="1"/>
</dbReference>
<dbReference type="InterPro" id="IPR044077">
    <property type="entry name" value="Amylosucrase"/>
</dbReference>
<dbReference type="AlphaFoldDB" id="A0A7G6YBE6"/>
<gene>
    <name evidence="2" type="ORF">F1C12_12180</name>
</gene>
<protein>
    <submittedName>
        <fullName evidence="2">DUF3459 domain-containing protein</fullName>
    </submittedName>
</protein>
<accession>A0A7G6YBE6</accession>
<sequence length="625" mass="69797">MPDPRLGHVSTIEGERREFEGRLAVEEKRLRSLLAEIYGDHPGLPAALASTLDLVGASWRERSAELKDLDRRRSAQPDWFESNAMLGGVCYADLYAGGVPGLQERIPYFRELGLTYLHVMPPFRTPEGNSDGGYAVSSYRELNPELGTIDDLRALGEALRANGISLAVDFVFNHTASDHEWARRAAAGDPVYRDFYWMFDSREQPDRFEETTREIFPDDHPGSFVQLADGTWVWASFHSFQWDLNYSNPAVFRAMAGELLFLANLGVEVLRMDAVPFIWKQLGTSSENLPQAHLLLQAFNAVCRIAAPAMVFLSEAIVHPDDVLSYVRPDECQLSYNPLQMALTWEAMATRDVRMLQGALADRHRTPAGTAWVNYVRSHDDIGWTFADEDAARLGIDPFLHRRFLNDYYTGRFEGSFARGVAFQFNPRTGDSRVSGTTASLAGYESGDAGGPGRVLLAYSLALSTGGIPLIYLGDEVGQLNDYGQLEVEGREDDSRWVGRPVHPSRRYEERVDPSTPAGRLFGRMRWLIELRRRHGQFGGGDLVVLDTGNPRILGYLRPGAEGRPLLVLANFGDYPERVEPLALNRQAGRWADLVTDGVYDLRGGVTLAAHEFVWLVQEDVSPVG</sequence>
<dbReference type="InterPro" id="IPR045857">
    <property type="entry name" value="O16G_dom_2"/>
</dbReference>
<dbReference type="SMART" id="SM00642">
    <property type="entry name" value="Aamy"/>
    <property type="match status" value="1"/>
</dbReference>
<evidence type="ECO:0000313" key="2">
    <source>
        <dbReference type="EMBL" id="QNE35811.1"/>
    </source>
</evidence>
<dbReference type="GO" id="GO:0005975">
    <property type="term" value="P:carbohydrate metabolic process"/>
    <property type="evidence" value="ECO:0007669"/>
    <property type="project" value="InterPro"/>
</dbReference>
<name>A0A7G6YBE6_9MICO</name>
<dbReference type="EMBL" id="CP043641">
    <property type="protein sequence ID" value="QNE35811.1"/>
    <property type="molecule type" value="Genomic_DNA"/>
</dbReference>
<dbReference type="Gene3D" id="3.90.400.10">
    <property type="entry name" value="Oligo-1,6-glucosidase, Domain 2"/>
    <property type="match status" value="1"/>
</dbReference>
<proteinExistence type="predicted"/>
<evidence type="ECO:0000259" key="1">
    <source>
        <dbReference type="SMART" id="SM00642"/>
    </source>
</evidence>
<dbReference type="Pfam" id="PF00128">
    <property type="entry name" value="Alpha-amylase"/>
    <property type="match status" value="1"/>
</dbReference>
<dbReference type="Gene3D" id="2.60.40.1180">
    <property type="entry name" value="Golgi alpha-mannosidase II"/>
    <property type="match status" value="1"/>
</dbReference>
<dbReference type="Gene3D" id="3.20.20.80">
    <property type="entry name" value="Glycosidases"/>
    <property type="match status" value="1"/>
</dbReference>
<dbReference type="CDD" id="cd11324">
    <property type="entry name" value="AmyAc_Amylosucrase"/>
    <property type="match status" value="1"/>
</dbReference>
<dbReference type="InterPro" id="IPR013780">
    <property type="entry name" value="Glyco_hydro_b"/>
</dbReference>
<dbReference type="InterPro" id="IPR006047">
    <property type="entry name" value="GH13_cat_dom"/>
</dbReference>
<dbReference type="SUPFAM" id="SSF51011">
    <property type="entry name" value="Glycosyl hydrolase domain"/>
    <property type="match status" value="1"/>
</dbReference>
<dbReference type="PANTHER" id="PTHR10357:SF213">
    <property type="entry name" value="ALPHA AMYLASE CATALYTIC REGION"/>
    <property type="match status" value="1"/>
</dbReference>
<organism evidence="2 3">
    <name type="scientific">Leifsonia shinshuensis</name>
    <dbReference type="NCBI Taxonomy" id="150026"/>
    <lineage>
        <taxon>Bacteria</taxon>
        <taxon>Bacillati</taxon>
        <taxon>Actinomycetota</taxon>
        <taxon>Actinomycetes</taxon>
        <taxon>Micrococcales</taxon>
        <taxon>Microbacteriaceae</taxon>
        <taxon>Leifsonia</taxon>
    </lineage>
</organism>
<dbReference type="PANTHER" id="PTHR10357">
    <property type="entry name" value="ALPHA-AMYLASE FAMILY MEMBER"/>
    <property type="match status" value="1"/>
</dbReference>
<dbReference type="GO" id="GO:0047669">
    <property type="term" value="F:amylosucrase activity"/>
    <property type="evidence" value="ECO:0007669"/>
    <property type="project" value="InterPro"/>
</dbReference>